<name>A0A6H5GXG3_9HEMI</name>
<dbReference type="AlphaFoldDB" id="A0A6H5GXG3"/>
<dbReference type="Proteomes" id="UP000479000">
    <property type="component" value="Unassembled WGS sequence"/>
</dbReference>
<dbReference type="EMBL" id="CADCXU010020477">
    <property type="protein sequence ID" value="CAB0008533.1"/>
    <property type="molecule type" value="Genomic_DNA"/>
</dbReference>
<protein>
    <submittedName>
        <fullName evidence="2">Uncharacterized protein</fullName>
    </submittedName>
</protein>
<evidence type="ECO:0000256" key="1">
    <source>
        <dbReference type="SAM" id="MobiDB-lite"/>
    </source>
</evidence>
<sequence>MKPIQESSSARSLNEAPVVVGGQEASAKKTSGTCKYKGWRHITADDQNFHQVQWKGERIIFGLQKLSSSAIRRKKINFNANRYSRAIFHAQHELKKREALRRGEVHNVETIGQSQAHTAPYNPYGSQIALEGASPRIAEFDSDFDYEFELWFHRQFDFEFDYEFEFRFHCEFDFDFCYEFEFRFHCEFDFEFDGEFEFRFHCESDFDFNYEFELWFIVSMTSSLTSSSIMSLSYDFIMSLTSSSIMSLSFGFIVNFDFKFDSEFEFRFHCEYDLEFDGHIALRVS</sequence>
<organism evidence="2 3">
    <name type="scientific">Nesidiocoris tenuis</name>
    <dbReference type="NCBI Taxonomy" id="355587"/>
    <lineage>
        <taxon>Eukaryota</taxon>
        <taxon>Metazoa</taxon>
        <taxon>Ecdysozoa</taxon>
        <taxon>Arthropoda</taxon>
        <taxon>Hexapoda</taxon>
        <taxon>Insecta</taxon>
        <taxon>Pterygota</taxon>
        <taxon>Neoptera</taxon>
        <taxon>Paraneoptera</taxon>
        <taxon>Hemiptera</taxon>
        <taxon>Heteroptera</taxon>
        <taxon>Panheteroptera</taxon>
        <taxon>Cimicomorpha</taxon>
        <taxon>Miridae</taxon>
        <taxon>Dicyphina</taxon>
        <taxon>Nesidiocoris</taxon>
    </lineage>
</organism>
<keyword evidence="3" id="KW-1185">Reference proteome</keyword>
<reference evidence="2 3" key="1">
    <citation type="submission" date="2020-02" db="EMBL/GenBank/DDBJ databases">
        <authorList>
            <person name="Ferguson B K."/>
        </authorList>
    </citation>
    <scope>NUCLEOTIDE SEQUENCE [LARGE SCALE GENOMIC DNA]</scope>
</reference>
<accession>A0A6H5GXG3</accession>
<evidence type="ECO:0000313" key="2">
    <source>
        <dbReference type="EMBL" id="CAB0008533.1"/>
    </source>
</evidence>
<evidence type="ECO:0000313" key="3">
    <source>
        <dbReference type="Proteomes" id="UP000479000"/>
    </source>
</evidence>
<feature type="region of interest" description="Disordered" evidence="1">
    <location>
        <begin position="1"/>
        <end position="24"/>
    </location>
</feature>
<feature type="compositionally biased region" description="Polar residues" evidence="1">
    <location>
        <begin position="1"/>
        <end position="12"/>
    </location>
</feature>
<gene>
    <name evidence="2" type="ORF">NTEN_LOCUS13779</name>
</gene>
<proteinExistence type="predicted"/>